<dbReference type="Gene3D" id="3.40.50.620">
    <property type="entry name" value="HUPs"/>
    <property type="match status" value="1"/>
</dbReference>
<feature type="domain" description="Phosphoadenosine phosphosulphate reductase" evidence="1">
    <location>
        <begin position="2"/>
        <end position="106"/>
    </location>
</feature>
<dbReference type="EMBL" id="LAZR01052528">
    <property type="protein sequence ID" value="KKK82747.1"/>
    <property type="molecule type" value="Genomic_DNA"/>
</dbReference>
<name>A0A0F8YMZ6_9ZZZZ</name>
<dbReference type="Pfam" id="PF01507">
    <property type="entry name" value="PAPS_reduct"/>
    <property type="match status" value="1"/>
</dbReference>
<dbReference type="SUPFAM" id="SSF52402">
    <property type="entry name" value="Adenine nucleotide alpha hydrolases-like"/>
    <property type="match status" value="1"/>
</dbReference>
<organism evidence="2">
    <name type="scientific">marine sediment metagenome</name>
    <dbReference type="NCBI Taxonomy" id="412755"/>
    <lineage>
        <taxon>unclassified sequences</taxon>
        <taxon>metagenomes</taxon>
        <taxon>ecological metagenomes</taxon>
    </lineage>
</organism>
<dbReference type="InterPro" id="IPR002500">
    <property type="entry name" value="PAPS_reduct_dom"/>
</dbReference>
<accession>A0A0F8YMZ6</accession>
<reference evidence="2" key="1">
    <citation type="journal article" date="2015" name="Nature">
        <title>Complex archaea that bridge the gap between prokaryotes and eukaryotes.</title>
        <authorList>
            <person name="Spang A."/>
            <person name="Saw J.H."/>
            <person name="Jorgensen S.L."/>
            <person name="Zaremba-Niedzwiedzka K."/>
            <person name="Martijn J."/>
            <person name="Lind A.E."/>
            <person name="van Eijk R."/>
            <person name="Schleper C."/>
            <person name="Guy L."/>
            <person name="Ettema T.J."/>
        </authorList>
    </citation>
    <scope>NUCLEOTIDE SEQUENCE</scope>
</reference>
<evidence type="ECO:0000259" key="1">
    <source>
        <dbReference type="Pfam" id="PF01507"/>
    </source>
</evidence>
<sequence>MISCGMGRNSIAMILLMFGRGEIMPVVFCDTGAEMPETYEYLEYFQPWLKKKYGQEIIVLSSKQTPELYSKDTRRDILTYYLSKKSIPLLMNRACTDKFKHRPMNKWKKLHGITEDYMGIDAGEAHRAADRDLKYFPLVQEGIDLQGCINIIKGVGLDIPVKSGCYFCPFQGVKGFRALKRAHPDLFQKAMILENTSIWRRRAEGKSFAPLIPTGPALSDIDKQGDMFAKCDFSEITPCMCTL</sequence>
<comment type="caution">
    <text evidence="2">The sequence shown here is derived from an EMBL/GenBank/DDBJ whole genome shotgun (WGS) entry which is preliminary data.</text>
</comment>
<dbReference type="AlphaFoldDB" id="A0A0F8YMZ6"/>
<dbReference type="InterPro" id="IPR014729">
    <property type="entry name" value="Rossmann-like_a/b/a_fold"/>
</dbReference>
<proteinExistence type="predicted"/>
<protein>
    <recommendedName>
        <fullName evidence="1">Phosphoadenosine phosphosulphate reductase domain-containing protein</fullName>
    </recommendedName>
</protein>
<evidence type="ECO:0000313" key="2">
    <source>
        <dbReference type="EMBL" id="KKK82747.1"/>
    </source>
</evidence>
<dbReference type="GO" id="GO:0003824">
    <property type="term" value="F:catalytic activity"/>
    <property type="evidence" value="ECO:0007669"/>
    <property type="project" value="InterPro"/>
</dbReference>
<gene>
    <name evidence="2" type="ORF">LCGC14_2800300</name>
</gene>